<proteinExistence type="predicted"/>
<dbReference type="Proteomes" id="UP001151760">
    <property type="component" value="Unassembled WGS sequence"/>
</dbReference>
<reference evidence="1" key="1">
    <citation type="journal article" date="2022" name="Int. J. Mol. Sci.">
        <title>Draft Genome of Tanacetum Coccineum: Genomic Comparison of Closely Related Tanacetum-Family Plants.</title>
        <authorList>
            <person name="Yamashiro T."/>
            <person name="Shiraishi A."/>
            <person name="Nakayama K."/>
            <person name="Satake H."/>
        </authorList>
    </citation>
    <scope>NUCLEOTIDE SEQUENCE</scope>
</reference>
<gene>
    <name evidence="1" type="ORF">Tco_1067100</name>
</gene>
<keyword evidence="2" id="KW-1185">Reference proteome</keyword>
<protein>
    <submittedName>
        <fullName evidence="1">Uncharacterized protein</fullName>
    </submittedName>
</protein>
<sequence>MEYFDLWDSCMIKSLRLPKSGNQLRLLIHRVPSGRISNTLSIPRKFSALEITSSGWPFVSAVLGQMAHLVASITLDSARSYVMQSGFLTRTVSSATHDFQLVSADKALKVSIFLFCYGW</sequence>
<evidence type="ECO:0000313" key="2">
    <source>
        <dbReference type="Proteomes" id="UP001151760"/>
    </source>
</evidence>
<dbReference type="EMBL" id="BQNB010019445">
    <property type="protein sequence ID" value="GJT85383.1"/>
    <property type="molecule type" value="Genomic_DNA"/>
</dbReference>
<comment type="caution">
    <text evidence="1">The sequence shown here is derived from an EMBL/GenBank/DDBJ whole genome shotgun (WGS) entry which is preliminary data.</text>
</comment>
<accession>A0ABQ5HBV9</accession>
<reference evidence="1" key="2">
    <citation type="submission" date="2022-01" db="EMBL/GenBank/DDBJ databases">
        <authorList>
            <person name="Yamashiro T."/>
            <person name="Shiraishi A."/>
            <person name="Satake H."/>
            <person name="Nakayama K."/>
        </authorList>
    </citation>
    <scope>NUCLEOTIDE SEQUENCE</scope>
</reference>
<name>A0ABQ5HBV9_9ASTR</name>
<evidence type="ECO:0000313" key="1">
    <source>
        <dbReference type="EMBL" id="GJT85383.1"/>
    </source>
</evidence>
<organism evidence="1 2">
    <name type="scientific">Tanacetum coccineum</name>
    <dbReference type="NCBI Taxonomy" id="301880"/>
    <lineage>
        <taxon>Eukaryota</taxon>
        <taxon>Viridiplantae</taxon>
        <taxon>Streptophyta</taxon>
        <taxon>Embryophyta</taxon>
        <taxon>Tracheophyta</taxon>
        <taxon>Spermatophyta</taxon>
        <taxon>Magnoliopsida</taxon>
        <taxon>eudicotyledons</taxon>
        <taxon>Gunneridae</taxon>
        <taxon>Pentapetalae</taxon>
        <taxon>asterids</taxon>
        <taxon>campanulids</taxon>
        <taxon>Asterales</taxon>
        <taxon>Asteraceae</taxon>
        <taxon>Asteroideae</taxon>
        <taxon>Anthemideae</taxon>
        <taxon>Anthemidinae</taxon>
        <taxon>Tanacetum</taxon>
    </lineage>
</organism>